<sequence>MPLARTVFKCSSPEWRLCPTDGKPELALIGRSNVGKSSLLNALTGIAGLAKVSGTPGKTRLINHFSVDDRWYLVDLPGYGFARTSKDERKTLDYMIRSYIAHRQQLYSVFLLVDCRHDPLPNDLDFLRWLGENGVPLAIVFTKADKLSREALGKQLDKYKAKLLDDWEELPPTFATSAEKGTGVEELAAYMESICGANGADDSAPL</sequence>
<evidence type="ECO:0000256" key="4">
    <source>
        <dbReference type="ARBA" id="ARBA00022723"/>
    </source>
</evidence>
<evidence type="ECO:0000256" key="7">
    <source>
        <dbReference type="ARBA" id="ARBA00023134"/>
    </source>
</evidence>
<dbReference type="EMBL" id="LIIK01000037">
    <property type="protein sequence ID" value="KQM08450.1"/>
    <property type="molecule type" value="Genomic_DNA"/>
</dbReference>
<accession>A0A0Q4B3H8</accession>
<dbReference type="InterPro" id="IPR006073">
    <property type="entry name" value="GTP-bd"/>
</dbReference>
<evidence type="ECO:0000256" key="1">
    <source>
        <dbReference type="ARBA" id="ARBA00001946"/>
    </source>
</evidence>
<evidence type="ECO:0000313" key="13">
    <source>
        <dbReference type="Proteomes" id="UP000054172"/>
    </source>
</evidence>
<dbReference type="AlphaFoldDB" id="A0A0Q4B3H8"/>
<keyword evidence="9 10" id="KW-0131">Cell cycle</keyword>
<evidence type="ECO:0000256" key="8">
    <source>
        <dbReference type="ARBA" id="ARBA00023210"/>
    </source>
</evidence>
<keyword evidence="3 10" id="KW-0132">Cell division</keyword>
<dbReference type="Pfam" id="PF01926">
    <property type="entry name" value="MMR_HSR1"/>
    <property type="match status" value="1"/>
</dbReference>
<feature type="domain" description="EngB-type G" evidence="11">
    <location>
        <begin position="22"/>
        <end position="197"/>
    </location>
</feature>
<comment type="caution">
    <text evidence="12">The sequence shown here is derived from an EMBL/GenBank/DDBJ whole genome shotgun (WGS) entry which is preliminary data.</text>
</comment>
<dbReference type="NCBIfam" id="TIGR03598">
    <property type="entry name" value="GTPase_YsxC"/>
    <property type="match status" value="1"/>
</dbReference>
<dbReference type="STRING" id="1702214.AL399_07175"/>
<dbReference type="HAMAP" id="MF_00321">
    <property type="entry name" value="GTPase_EngB"/>
    <property type="match status" value="1"/>
</dbReference>
<evidence type="ECO:0000259" key="11">
    <source>
        <dbReference type="PROSITE" id="PS51706"/>
    </source>
</evidence>
<comment type="similarity">
    <text evidence="2 10">Belongs to the TRAFAC class TrmE-Era-EngA-EngB-Septin-like GTPase superfamily. EngB GTPase family.</text>
</comment>
<dbReference type="GO" id="GO:0046872">
    <property type="term" value="F:metal ion binding"/>
    <property type="evidence" value="ECO:0007669"/>
    <property type="project" value="UniProtKB-KW"/>
</dbReference>
<dbReference type="NCBIfam" id="TIGR00231">
    <property type="entry name" value="small_GTP"/>
    <property type="match status" value="1"/>
</dbReference>
<keyword evidence="5 10" id="KW-0547">Nucleotide-binding</keyword>
<comment type="cofactor">
    <cofactor evidence="1">
        <name>Mg(2+)</name>
        <dbReference type="ChEBI" id="CHEBI:18420"/>
    </cofactor>
</comment>
<evidence type="ECO:0000256" key="2">
    <source>
        <dbReference type="ARBA" id="ARBA00009638"/>
    </source>
</evidence>
<proteinExistence type="inferred from homology"/>
<dbReference type="Proteomes" id="UP000054172">
    <property type="component" value="Unassembled WGS sequence"/>
</dbReference>
<keyword evidence="7 10" id="KW-0342">GTP-binding</keyword>
<evidence type="ECO:0000256" key="10">
    <source>
        <dbReference type="HAMAP-Rule" id="MF_00321"/>
    </source>
</evidence>
<dbReference type="InterPro" id="IPR030393">
    <property type="entry name" value="G_ENGB_dom"/>
</dbReference>
<evidence type="ECO:0000256" key="9">
    <source>
        <dbReference type="ARBA" id="ARBA00023306"/>
    </source>
</evidence>
<dbReference type="GO" id="GO:0000917">
    <property type="term" value="P:division septum assembly"/>
    <property type="evidence" value="ECO:0007669"/>
    <property type="project" value="UniProtKB-KW"/>
</dbReference>
<dbReference type="Gene3D" id="3.40.50.300">
    <property type="entry name" value="P-loop containing nucleotide triphosphate hydrolases"/>
    <property type="match status" value="1"/>
</dbReference>
<dbReference type="InterPro" id="IPR019987">
    <property type="entry name" value="GTP-bd_ribosome_bio_YsxC"/>
</dbReference>
<keyword evidence="6" id="KW-0460">Magnesium</keyword>
<name>A0A0Q4B3H8_9BACT</name>
<keyword evidence="4" id="KW-0479">Metal-binding</keyword>
<evidence type="ECO:0000313" key="12">
    <source>
        <dbReference type="EMBL" id="KQM08450.1"/>
    </source>
</evidence>
<protein>
    <recommendedName>
        <fullName evidence="10">Probable GTP-binding protein EngB</fullName>
    </recommendedName>
</protein>
<organism evidence="12 13">
    <name type="scientific">Candidatus [Bacteroides] periocalifornicus</name>
    <dbReference type="NCBI Taxonomy" id="1702214"/>
    <lineage>
        <taxon>Bacteria</taxon>
        <taxon>Pseudomonadati</taxon>
        <taxon>Bacteroidota</taxon>
    </lineage>
</organism>
<dbReference type="CDD" id="cd01876">
    <property type="entry name" value="YihA_EngB"/>
    <property type="match status" value="1"/>
</dbReference>
<keyword evidence="8 10" id="KW-0717">Septation</keyword>
<dbReference type="GO" id="GO:0005525">
    <property type="term" value="F:GTP binding"/>
    <property type="evidence" value="ECO:0007669"/>
    <property type="project" value="UniProtKB-UniRule"/>
</dbReference>
<dbReference type="PROSITE" id="PS51706">
    <property type="entry name" value="G_ENGB"/>
    <property type="match status" value="1"/>
</dbReference>
<comment type="function">
    <text evidence="10">Necessary for normal cell division and for the maintenance of normal septation.</text>
</comment>
<evidence type="ECO:0000256" key="6">
    <source>
        <dbReference type="ARBA" id="ARBA00022842"/>
    </source>
</evidence>
<keyword evidence="13" id="KW-1185">Reference proteome</keyword>
<gene>
    <name evidence="10" type="primary">engB</name>
    <name evidence="12" type="ORF">AL399_07175</name>
</gene>
<dbReference type="PANTHER" id="PTHR11649">
    <property type="entry name" value="MSS1/TRME-RELATED GTP-BINDING PROTEIN"/>
    <property type="match status" value="1"/>
</dbReference>
<dbReference type="InterPro" id="IPR027417">
    <property type="entry name" value="P-loop_NTPase"/>
</dbReference>
<dbReference type="SUPFAM" id="SSF52540">
    <property type="entry name" value="P-loop containing nucleoside triphosphate hydrolases"/>
    <property type="match status" value="1"/>
</dbReference>
<evidence type="ECO:0000256" key="5">
    <source>
        <dbReference type="ARBA" id="ARBA00022741"/>
    </source>
</evidence>
<dbReference type="PATRIC" id="fig|1702214.3.peg.1015"/>
<reference evidence="12" key="1">
    <citation type="submission" date="2015-08" db="EMBL/GenBank/DDBJ databases">
        <title>Candidatus Bacteriodes Periocalifornicus.</title>
        <authorList>
            <person name="McLean J.S."/>
            <person name="Kelley S."/>
        </authorList>
    </citation>
    <scope>NUCLEOTIDE SEQUENCE [LARGE SCALE GENOMIC DNA]</scope>
    <source>
        <strain evidence="12">12B</strain>
    </source>
</reference>
<dbReference type="PANTHER" id="PTHR11649:SF13">
    <property type="entry name" value="ENGB-TYPE G DOMAIN-CONTAINING PROTEIN"/>
    <property type="match status" value="1"/>
</dbReference>
<dbReference type="InterPro" id="IPR005225">
    <property type="entry name" value="Small_GTP-bd"/>
</dbReference>
<evidence type="ECO:0000256" key="3">
    <source>
        <dbReference type="ARBA" id="ARBA00022618"/>
    </source>
</evidence>